<dbReference type="PROSITE" id="PS50097">
    <property type="entry name" value="BTB"/>
    <property type="match status" value="1"/>
</dbReference>
<sequence>MESDIPTLPPLADADIYGSPPYWHKDGDIILTAQDNQGKEHRLRVHRLILCLHSPVFRDMSTLGMQTVNAEETPIVPLKGDDVEDIRALILVLYKGFELYGNPESLTFSGALGVLRLTHKYQMEQLRLAVVNLLQPNWPLNYEEYKRAFISLSDTEKKERLCRSVKLINVARLTDCHSLLLPAFFEVAKSDSKGWRDIINGTEVPISEDWHRIMIGKTAWLGRIKTLEVAGMFVNPQAFLWDNDLPAGQQLSVFKTRSTFLGYYKQKVCKEDARYCVAVFAALKALVGRAVLDGMSIPDACAMWHSQTFKSESACDVCTDWMVSLIRNKEEEIWENIPDDFDLPKVDPKEYKKKYVQKALV</sequence>
<dbReference type="InterPro" id="IPR011333">
    <property type="entry name" value="SKP1/BTB/POZ_sf"/>
</dbReference>
<dbReference type="SUPFAM" id="SSF54695">
    <property type="entry name" value="POZ domain"/>
    <property type="match status" value="1"/>
</dbReference>
<reference evidence="2 3" key="1">
    <citation type="submission" date="2014-06" db="EMBL/GenBank/DDBJ databases">
        <title>Evolutionary Origins and Diversification of the Mycorrhizal Mutualists.</title>
        <authorList>
            <consortium name="DOE Joint Genome Institute"/>
            <consortium name="Mycorrhizal Genomics Consortium"/>
            <person name="Kohler A."/>
            <person name="Kuo A."/>
            <person name="Nagy L.G."/>
            <person name="Floudas D."/>
            <person name="Copeland A."/>
            <person name="Barry K.W."/>
            <person name="Cichocki N."/>
            <person name="Veneault-Fourrey C."/>
            <person name="LaButti K."/>
            <person name="Lindquist E.A."/>
            <person name="Lipzen A."/>
            <person name="Lundell T."/>
            <person name="Morin E."/>
            <person name="Murat C."/>
            <person name="Riley R."/>
            <person name="Ohm R."/>
            <person name="Sun H."/>
            <person name="Tunlid A."/>
            <person name="Henrissat B."/>
            <person name="Grigoriev I.V."/>
            <person name="Hibbett D.S."/>
            <person name="Martin F."/>
        </authorList>
    </citation>
    <scope>NUCLEOTIDE SEQUENCE [LARGE SCALE GENOMIC DNA]</scope>
    <source>
        <strain evidence="2 3">SS14</strain>
    </source>
</reference>
<dbReference type="InterPro" id="IPR000210">
    <property type="entry name" value="BTB/POZ_dom"/>
</dbReference>
<protein>
    <submittedName>
        <fullName evidence="2">Unplaced genomic scaffold SPHSTscaffold_70, whole genome shotgun sequence</fullName>
    </submittedName>
</protein>
<proteinExistence type="predicted"/>
<accession>A0A0C9VFL7</accession>
<keyword evidence="3" id="KW-1185">Reference proteome</keyword>
<evidence type="ECO:0000313" key="2">
    <source>
        <dbReference type="EMBL" id="KIJ40237.1"/>
    </source>
</evidence>
<dbReference type="Gene3D" id="3.30.710.10">
    <property type="entry name" value="Potassium Channel Kv1.1, Chain A"/>
    <property type="match status" value="1"/>
</dbReference>
<dbReference type="SMART" id="SM00225">
    <property type="entry name" value="BTB"/>
    <property type="match status" value="1"/>
</dbReference>
<name>A0A0C9VFL7_SPHS4</name>
<feature type="domain" description="BTB" evidence="1">
    <location>
        <begin position="27"/>
        <end position="96"/>
    </location>
</feature>
<evidence type="ECO:0000259" key="1">
    <source>
        <dbReference type="PROSITE" id="PS50097"/>
    </source>
</evidence>
<dbReference type="EMBL" id="KN837145">
    <property type="protein sequence ID" value="KIJ40237.1"/>
    <property type="molecule type" value="Genomic_DNA"/>
</dbReference>
<gene>
    <name evidence="2" type="ORF">M422DRAFT_256773</name>
</gene>
<dbReference type="AlphaFoldDB" id="A0A0C9VFL7"/>
<organism evidence="2 3">
    <name type="scientific">Sphaerobolus stellatus (strain SS14)</name>
    <dbReference type="NCBI Taxonomy" id="990650"/>
    <lineage>
        <taxon>Eukaryota</taxon>
        <taxon>Fungi</taxon>
        <taxon>Dikarya</taxon>
        <taxon>Basidiomycota</taxon>
        <taxon>Agaricomycotina</taxon>
        <taxon>Agaricomycetes</taxon>
        <taxon>Phallomycetidae</taxon>
        <taxon>Geastrales</taxon>
        <taxon>Sphaerobolaceae</taxon>
        <taxon>Sphaerobolus</taxon>
    </lineage>
</organism>
<dbReference type="HOGENOM" id="CLU_756877_0_0_1"/>
<dbReference type="Pfam" id="PF00651">
    <property type="entry name" value="BTB"/>
    <property type="match status" value="1"/>
</dbReference>
<evidence type="ECO:0000313" key="3">
    <source>
        <dbReference type="Proteomes" id="UP000054279"/>
    </source>
</evidence>
<dbReference type="Proteomes" id="UP000054279">
    <property type="component" value="Unassembled WGS sequence"/>
</dbReference>
<dbReference type="OrthoDB" id="2914220at2759"/>
<dbReference type="CDD" id="cd18186">
    <property type="entry name" value="BTB_POZ_ZBTB_KLHL-like"/>
    <property type="match status" value="1"/>
</dbReference>